<reference evidence="2" key="1">
    <citation type="submission" date="2016-10" db="EMBL/GenBank/DDBJ databases">
        <authorList>
            <person name="Varghese N."/>
            <person name="Submissions S."/>
        </authorList>
    </citation>
    <scope>NUCLEOTIDE SEQUENCE [LARGE SCALE GENOMIC DNA]</scope>
    <source>
        <strain evidence="2">CGMCC 1.7736</strain>
    </source>
</reference>
<dbReference type="Proteomes" id="UP000198531">
    <property type="component" value="Unassembled WGS sequence"/>
</dbReference>
<evidence type="ECO:0008006" key="3">
    <source>
        <dbReference type="Google" id="ProtNLM"/>
    </source>
</evidence>
<dbReference type="STRING" id="553469.SAMN04487947_2282"/>
<dbReference type="Pfam" id="PF19133">
    <property type="entry name" value="DUF5816"/>
    <property type="match status" value="1"/>
</dbReference>
<evidence type="ECO:0000313" key="2">
    <source>
        <dbReference type="Proteomes" id="UP000198531"/>
    </source>
</evidence>
<evidence type="ECO:0000313" key="1">
    <source>
        <dbReference type="EMBL" id="SFR56184.1"/>
    </source>
</evidence>
<dbReference type="AlphaFoldDB" id="A0A1I6HP75"/>
<protein>
    <recommendedName>
        <fullName evidence="3">GNAT family acetyltransferase</fullName>
    </recommendedName>
</protein>
<name>A0A1I6HP75_9EURY</name>
<gene>
    <name evidence="1" type="ORF">SAMN04487947_2282</name>
</gene>
<organism evidence="1 2">
    <name type="scientific">Halogeometricum rufum</name>
    <dbReference type="NCBI Taxonomy" id="553469"/>
    <lineage>
        <taxon>Archaea</taxon>
        <taxon>Methanobacteriati</taxon>
        <taxon>Methanobacteriota</taxon>
        <taxon>Stenosarchaea group</taxon>
        <taxon>Halobacteria</taxon>
        <taxon>Halobacteriales</taxon>
        <taxon>Haloferacaceae</taxon>
        <taxon>Halogeometricum</taxon>
    </lineage>
</organism>
<dbReference type="InterPro" id="IPR043854">
    <property type="entry name" value="DUF5816"/>
</dbReference>
<keyword evidence="2" id="KW-1185">Reference proteome</keyword>
<accession>A0A1I6HP75</accession>
<dbReference type="RefSeq" id="WP_089807695.1">
    <property type="nucleotide sequence ID" value="NZ_FOYT01000002.1"/>
</dbReference>
<dbReference type="EMBL" id="FOYT01000002">
    <property type="protein sequence ID" value="SFR56184.1"/>
    <property type="molecule type" value="Genomic_DNA"/>
</dbReference>
<proteinExistence type="predicted"/>
<sequence length="83" mass="9277">MAAELEGVQTDDGRTVYVDHGLVERGAQGPFFVVFVTEDRDTRWGYFCGNCDSLDTAMDTMGRVECNVCGNIRKPDEWDAAHE</sequence>
<dbReference type="OrthoDB" id="333505at2157"/>